<name>A0AAD7DZU4_MYCRO</name>
<sequence>MKNDNLAAERFRQQNLTTNERLAEDTRNNVHTLDYGFDHSGDAFADVLDGSALADISNAGEDIVRRRKDLEEEELLEDLWASHVRLYGKQRDYRTRKDRTHKLVDAFQPQMESIADAYMAWDLRSSVEDMGMLPPLPEEAMVQGSLPVVVVDLFSE</sequence>
<gene>
    <name evidence="1" type="ORF">B0H17DRAFT_1127737</name>
</gene>
<accession>A0AAD7DZU4</accession>
<proteinExistence type="predicted"/>
<reference evidence="1" key="1">
    <citation type="submission" date="2023-03" db="EMBL/GenBank/DDBJ databases">
        <title>Massive genome expansion in bonnet fungi (Mycena s.s.) driven by repeated elements and novel gene families across ecological guilds.</title>
        <authorList>
            <consortium name="Lawrence Berkeley National Laboratory"/>
            <person name="Harder C.B."/>
            <person name="Miyauchi S."/>
            <person name="Viragh M."/>
            <person name="Kuo A."/>
            <person name="Thoen E."/>
            <person name="Andreopoulos B."/>
            <person name="Lu D."/>
            <person name="Skrede I."/>
            <person name="Drula E."/>
            <person name="Henrissat B."/>
            <person name="Morin E."/>
            <person name="Kohler A."/>
            <person name="Barry K."/>
            <person name="LaButti K."/>
            <person name="Morin E."/>
            <person name="Salamov A."/>
            <person name="Lipzen A."/>
            <person name="Mereny Z."/>
            <person name="Hegedus B."/>
            <person name="Baldrian P."/>
            <person name="Stursova M."/>
            <person name="Weitz H."/>
            <person name="Taylor A."/>
            <person name="Grigoriev I.V."/>
            <person name="Nagy L.G."/>
            <person name="Martin F."/>
            <person name="Kauserud H."/>
        </authorList>
    </citation>
    <scope>NUCLEOTIDE SEQUENCE</scope>
    <source>
        <strain evidence="1">CBHHK067</strain>
    </source>
</reference>
<dbReference type="EMBL" id="JARKIE010000014">
    <property type="protein sequence ID" value="KAJ7702801.1"/>
    <property type="molecule type" value="Genomic_DNA"/>
</dbReference>
<comment type="caution">
    <text evidence="1">The sequence shown here is derived from an EMBL/GenBank/DDBJ whole genome shotgun (WGS) entry which is preliminary data.</text>
</comment>
<dbReference type="AlphaFoldDB" id="A0AAD7DZU4"/>
<organism evidence="1 2">
    <name type="scientific">Mycena rosella</name>
    <name type="common">Pink bonnet</name>
    <name type="synonym">Agaricus rosellus</name>
    <dbReference type="NCBI Taxonomy" id="1033263"/>
    <lineage>
        <taxon>Eukaryota</taxon>
        <taxon>Fungi</taxon>
        <taxon>Dikarya</taxon>
        <taxon>Basidiomycota</taxon>
        <taxon>Agaricomycotina</taxon>
        <taxon>Agaricomycetes</taxon>
        <taxon>Agaricomycetidae</taxon>
        <taxon>Agaricales</taxon>
        <taxon>Marasmiineae</taxon>
        <taxon>Mycenaceae</taxon>
        <taxon>Mycena</taxon>
    </lineage>
</organism>
<keyword evidence="2" id="KW-1185">Reference proteome</keyword>
<protein>
    <submittedName>
        <fullName evidence="1">Uncharacterized protein</fullName>
    </submittedName>
</protein>
<evidence type="ECO:0000313" key="2">
    <source>
        <dbReference type="Proteomes" id="UP001221757"/>
    </source>
</evidence>
<dbReference type="Proteomes" id="UP001221757">
    <property type="component" value="Unassembled WGS sequence"/>
</dbReference>
<evidence type="ECO:0000313" key="1">
    <source>
        <dbReference type="EMBL" id="KAJ7702801.1"/>
    </source>
</evidence>